<organism evidence="1">
    <name type="scientific">Setaria italica</name>
    <name type="common">Foxtail millet</name>
    <name type="synonym">Panicum italicum</name>
    <dbReference type="NCBI Taxonomy" id="4555"/>
    <lineage>
        <taxon>Eukaryota</taxon>
        <taxon>Viridiplantae</taxon>
        <taxon>Streptophyta</taxon>
        <taxon>Embryophyta</taxon>
        <taxon>Tracheophyta</taxon>
        <taxon>Spermatophyta</taxon>
        <taxon>Magnoliopsida</taxon>
        <taxon>Liliopsida</taxon>
        <taxon>Poales</taxon>
        <taxon>Poaceae</taxon>
        <taxon>PACMAD clade</taxon>
        <taxon>Panicoideae</taxon>
        <taxon>Panicodae</taxon>
        <taxon>Paniceae</taxon>
        <taxon>Cenchrinae</taxon>
        <taxon>Setaria</taxon>
    </lineage>
</organism>
<accession>A0A368PET0</accession>
<dbReference type="AlphaFoldDB" id="A0A368PET0"/>
<name>A0A368PET0_SETIT</name>
<reference evidence="1" key="1">
    <citation type="journal article" date="2012" name="Nat. Biotechnol.">
        <title>Reference genome sequence of the model plant Setaria.</title>
        <authorList>
            <person name="Bennetzen J.L."/>
            <person name="Schmutz J."/>
            <person name="Wang H."/>
            <person name="Percifield R."/>
            <person name="Hawkins J."/>
            <person name="Pontaroli A.C."/>
            <person name="Estep M."/>
            <person name="Feng L."/>
            <person name="Vaughn J.N."/>
            <person name="Grimwood J."/>
            <person name="Jenkins J."/>
            <person name="Barry K."/>
            <person name="Lindquist E."/>
            <person name="Hellsten U."/>
            <person name="Deshpande S."/>
            <person name="Wang X."/>
            <person name="Wu X."/>
            <person name="Mitros T."/>
            <person name="Triplett J."/>
            <person name="Yang X."/>
            <person name="Ye C.Y."/>
            <person name="Mauro-Herrera M."/>
            <person name="Wang L."/>
            <person name="Li P."/>
            <person name="Sharma M."/>
            <person name="Sharma R."/>
            <person name="Ronald P.C."/>
            <person name="Panaud O."/>
            <person name="Kellogg E.A."/>
            <person name="Brutnell T.P."/>
            <person name="Doust A.N."/>
            <person name="Tuskan G.A."/>
            <person name="Rokhsar D."/>
            <person name="Devos K.M."/>
        </authorList>
    </citation>
    <scope>NUCLEOTIDE SEQUENCE [LARGE SCALE GENOMIC DNA]</scope>
    <source>
        <strain evidence="1">Yugu1</strain>
    </source>
</reference>
<protein>
    <submittedName>
        <fullName evidence="1">Uncharacterized protein</fullName>
    </submittedName>
</protein>
<dbReference type="EMBL" id="KQ475401">
    <property type="protein sequence ID" value="RCU61679.1"/>
    <property type="molecule type" value="Genomic_DNA"/>
</dbReference>
<reference evidence="1" key="2">
    <citation type="submission" date="2015-07" db="EMBL/GenBank/DDBJ databases">
        <authorList>
            <person name="Noorani M."/>
        </authorList>
    </citation>
    <scope>NUCLEOTIDE SEQUENCE</scope>
    <source>
        <strain evidence="1">Yugu1</strain>
    </source>
</reference>
<proteinExistence type="predicted"/>
<sequence length="117" mass="12941">MPITSPVLRISGPRRMSQPWNFSNGRTASLTDTCLGTTSLVKPSSCKVTPDMTNDAYLANGCPIAFDTKGTVREALGFASSRNTSPVVDIAYWQFINPQTFRRFAKFAVHERITSKH</sequence>
<dbReference type="InParanoid" id="A0A368PET0"/>
<gene>
    <name evidence="1" type="ORF">SETIT_J024700v2</name>
</gene>
<evidence type="ECO:0000313" key="1">
    <source>
        <dbReference type="EMBL" id="RCU61679.1"/>
    </source>
</evidence>